<comment type="function">
    <text evidence="1">Has a glutathione-disulfide oxidoreductase activity in the presence of NADPH and glutathione reductase. Reduces low molecular weight disulfides and proteins.</text>
</comment>
<dbReference type="InterPro" id="IPR036249">
    <property type="entry name" value="Thioredoxin-like_sf"/>
</dbReference>
<dbReference type="InterPro" id="IPR011899">
    <property type="entry name" value="Glutaredoxin_euk/vir"/>
</dbReference>
<evidence type="ECO:0000313" key="10">
    <source>
        <dbReference type="Proteomes" id="UP001152747"/>
    </source>
</evidence>
<accession>A0A9P1MVZ0</accession>
<keyword evidence="5" id="KW-0249">Electron transport</keyword>
<evidence type="ECO:0000256" key="4">
    <source>
        <dbReference type="ARBA" id="ARBA00022448"/>
    </source>
</evidence>
<dbReference type="PRINTS" id="PR00160">
    <property type="entry name" value="GLUTAREDOXIN"/>
</dbReference>
<dbReference type="NCBIfam" id="TIGR02180">
    <property type="entry name" value="GRX_euk"/>
    <property type="match status" value="1"/>
</dbReference>
<keyword evidence="6" id="KW-1015">Disulfide bond</keyword>
<evidence type="ECO:0000256" key="5">
    <source>
        <dbReference type="ARBA" id="ARBA00022982"/>
    </source>
</evidence>
<comment type="similarity">
    <text evidence="2">Belongs to the glutaredoxin family.</text>
</comment>
<dbReference type="Pfam" id="PF00462">
    <property type="entry name" value="Glutaredoxin"/>
    <property type="match status" value="1"/>
</dbReference>
<keyword evidence="10" id="KW-1185">Reference proteome</keyword>
<keyword evidence="7" id="KW-0676">Redox-active center</keyword>
<dbReference type="EMBL" id="CANHGI010000001">
    <property type="protein sequence ID" value="CAI5438878.1"/>
    <property type="molecule type" value="Genomic_DNA"/>
</dbReference>
<evidence type="ECO:0000313" key="9">
    <source>
        <dbReference type="EMBL" id="CAI5438878.1"/>
    </source>
</evidence>
<proteinExistence type="inferred from homology"/>
<comment type="caution">
    <text evidence="9">The sequence shown here is derived from an EMBL/GenBank/DDBJ whole genome shotgun (WGS) entry which is preliminary data.</text>
</comment>
<dbReference type="InterPro" id="IPR047185">
    <property type="entry name" value="GLRX1"/>
</dbReference>
<sequence>MSAKAFVDGLLQSHKVVVFSKTYCPYCHKAKSIFDNSSLKAGSLEWIEIDERKDCNEIQDYLGKLTGARSVPRVFIGGQFIGGCDDTVAAHKNGKLAKLLAEAGAV</sequence>
<dbReference type="Gene3D" id="3.40.30.10">
    <property type="entry name" value="Glutaredoxin"/>
    <property type="match status" value="1"/>
</dbReference>
<dbReference type="CDD" id="cd03419">
    <property type="entry name" value="GRX_GRXh_1_2_like"/>
    <property type="match status" value="1"/>
</dbReference>
<evidence type="ECO:0000256" key="1">
    <source>
        <dbReference type="ARBA" id="ARBA00002549"/>
    </source>
</evidence>
<dbReference type="FunFam" id="3.40.30.10:FF:000093">
    <property type="entry name" value="Glutaredoxin 2"/>
    <property type="match status" value="1"/>
</dbReference>
<dbReference type="Proteomes" id="UP001152747">
    <property type="component" value="Unassembled WGS sequence"/>
</dbReference>
<evidence type="ECO:0000256" key="7">
    <source>
        <dbReference type="ARBA" id="ARBA00023284"/>
    </source>
</evidence>
<organism evidence="9 10">
    <name type="scientific">Caenorhabditis angaria</name>
    <dbReference type="NCBI Taxonomy" id="860376"/>
    <lineage>
        <taxon>Eukaryota</taxon>
        <taxon>Metazoa</taxon>
        <taxon>Ecdysozoa</taxon>
        <taxon>Nematoda</taxon>
        <taxon>Chromadorea</taxon>
        <taxon>Rhabditida</taxon>
        <taxon>Rhabditina</taxon>
        <taxon>Rhabditomorpha</taxon>
        <taxon>Rhabditoidea</taxon>
        <taxon>Rhabditidae</taxon>
        <taxon>Peloderinae</taxon>
        <taxon>Caenorhabditis</taxon>
    </lineage>
</organism>
<dbReference type="PROSITE" id="PS51354">
    <property type="entry name" value="GLUTAREDOXIN_2"/>
    <property type="match status" value="1"/>
</dbReference>
<reference evidence="9" key="1">
    <citation type="submission" date="2022-11" db="EMBL/GenBank/DDBJ databases">
        <authorList>
            <person name="Kikuchi T."/>
        </authorList>
    </citation>
    <scope>NUCLEOTIDE SEQUENCE</scope>
    <source>
        <strain evidence="9">PS1010</strain>
    </source>
</reference>
<protein>
    <recommendedName>
        <fullName evidence="3">Glutaredoxin-1</fullName>
    </recommendedName>
</protein>
<dbReference type="InterPro" id="IPR002109">
    <property type="entry name" value="Glutaredoxin"/>
</dbReference>
<name>A0A9P1MVZ0_9PELO</name>
<dbReference type="SUPFAM" id="SSF52833">
    <property type="entry name" value="Thioredoxin-like"/>
    <property type="match status" value="1"/>
</dbReference>
<dbReference type="PANTHER" id="PTHR46185">
    <property type="entry name" value="GLUTAREDOXIN-1"/>
    <property type="match status" value="1"/>
</dbReference>
<dbReference type="InterPro" id="IPR011767">
    <property type="entry name" value="GLR_AS"/>
</dbReference>
<dbReference type="PANTHER" id="PTHR46185:SF1">
    <property type="entry name" value="GLUTAREDOXIN-1"/>
    <property type="match status" value="1"/>
</dbReference>
<evidence type="ECO:0000256" key="2">
    <source>
        <dbReference type="ARBA" id="ARBA00007787"/>
    </source>
</evidence>
<dbReference type="GO" id="GO:0015038">
    <property type="term" value="F:glutathione disulfide oxidoreductase activity"/>
    <property type="evidence" value="ECO:0007669"/>
    <property type="project" value="TreeGrafter"/>
</dbReference>
<dbReference type="PROSITE" id="PS00195">
    <property type="entry name" value="GLUTAREDOXIN_1"/>
    <property type="match status" value="1"/>
</dbReference>
<dbReference type="GO" id="GO:0005739">
    <property type="term" value="C:mitochondrion"/>
    <property type="evidence" value="ECO:0007669"/>
    <property type="project" value="TreeGrafter"/>
</dbReference>
<keyword evidence="4" id="KW-0813">Transport</keyword>
<dbReference type="AlphaFoldDB" id="A0A9P1MVZ0"/>
<feature type="domain" description="Glutaredoxin" evidence="8">
    <location>
        <begin position="16"/>
        <end position="81"/>
    </location>
</feature>
<gene>
    <name evidence="9" type="ORF">CAMP_LOCUS1515</name>
</gene>
<evidence type="ECO:0000259" key="8">
    <source>
        <dbReference type="Pfam" id="PF00462"/>
    </source>
</evidence>
<dbReference type="OrthoDB" id="418495at2759"/>
<dbReference type="InterPro" id="IPR014025">
    <property type="entry name" value="Glutaredoxin_subgr"/>
</dbReference>
<evidence type="ECO:0000256" key="3">
    <source>
        <dbReference type="ARBA" id="ARBA00013662"/>
    </source>
</evidence>
<evidence type="ECO:0000256" key="6">
    <source>
        <dbReference type="ARBA" id="ARBA00023157"/>
    </source>
</evidence>